<evidence type="ECO:0000256" key="14">
    <source>
        <dbReference type="SAM" id="Phobius"/>
    </source>
</evidence>
<keyword evidence="10" id="KW-0325">Glycoprotein</keyword>
<dbReference type="GO" id="GO:0008270">
    <property type="term" value="F:zinc ion binding"/>
    <property type="evidence" value="ECO:0007669"/>
    <property type="project" value="UniProtKB-UniRule"/>
</dbReference>
<keyword evidence="9 11" id="KW-1015">Disulfide bond</keyword>
<feature type="active site" evidence="12">
    <location>
        <position position="168"/>
    </location>
</feature>
<evidence type="ECO:0000259" key="15">
    <source>
        <dbReference type="PROSITE" id="PS51670"/>
    </source>
</evidence>
<keyword evidence="4" id="KW-0732">Signal</keyword>
<dbReference type="PANTHER" id="PTHR10127">
    <property type="entry name" value="DISCOIDIN, CUB, EGF, LAMININ , AND ZINC METALLOPROTEASE DOMAIN CONTAINING"/>
    <property type="match status" value="1"/>
</dbReference>
<keyword evidence="8" id="KW-0865">Zymogen</keyword>
<dbReference type="WormBase" id="SRAE_X000191500">
    <property type="protein sequence ID" value="SRP11539"/>
    <property type="gene ID" value="WBGene00267492"/>
</dbReference>
<evidence type="ECO:0000256" key="12">
    <source>
        <dbReference type="PROSITE-ProRule" id="PRU01211"/>
    </source>
</evidence>
<proteinExistence type="predicted"/>
<evidence type="ECO:0000256" key="7">
    <source>
        <dbReference type="ARBA" id="ARBA00023049"/>
    </source>
</evidence>
<feature type="transmembrane region" description="Helical" evidence="14">
    <location>
        <begin position="9"/>
        <end position="25"/>
    </location>
</feature>
<feature type="domain" description="ShKT" evidence="15">
    <location>
        <begin position="323"/>
        <end position="357"/>
    </location>
</feature>
<feature type="binding site" evidence="12">
    <location>
        <position position="171"/>
    </location>
    <ligand>
        <name>Zn(2+)</name>
        <dbReference type="ChEBI" id="CHEBI:29105"/>
        <note>catalytic</note>
    </ligand>
</feature>
<feature type="domain" description="Peptidase M12A" evidence="16">
    <location>
        <begin position="77"/>
        <end position="271"/>
    </location>
</feature>
<evidence type="ECO:0000256" key="5">
    <source>
        <dbReference type="ARBA" id="ARBA00022801"/>
    </source>
</evidence>
<name>A0A090KS24_STRRB</name>
<dbReference type="InterPro" id="IPR001506">
    <property type="entry name" value="Peptidase_M12A"/>
</dbReference>
<dbReference type="Gene3D" id="3.40.390.10">
    <property type="entry name" value="Collagenase (Catalytic Domain)"/>
    <property type="match status" value="1"/>
</dbReference>
<dbReference type="InterPro" id="IPR034035">
    <property type="entry name" value="Astacin-like_dom"/>
</dbReference>
<dbReference type="GeneID" id="36384986"/>
<dbReference type="PROSITE" id="PS51670">
    <property type="entry name" value="SHKT"/>
    <property type="match status" value="1"/>
</dbReference>
<organism evidence="17">
    <name type="scientific">Strongyloides ratti</name>
    <name type="common">Parasitic roundworm</name>
    <dbReference type="NCBI Taxonomy" id="34506"/>
    <lineage>
        <taxon>Eukaryota</taxon>
        <taxon>Metazoa</taxon>
        <taxon>Ecdysozoa</taxon>
        <taxon>Nematoda</taxon>
        <taxon>Chromadorea</taxon>
        <taxon>Rhabditida</taxon>
        <taxon>Tylenchina</taxon>
        <taxon>Panagrolaimomorpha</taxon>
        <taxon>Strongyloidoidea</taxon>
        <taxon>Strongyloididae</taxon>
        <taxon>Strongyloides</taxon>
    </lineage>
</organism>
<gene>
    <name evidence="17 19 20" type="ORF">SRAE_X000191500</name>
</gene>
<dbReference type="AlphaFoldDB" id="A0A090KS24"/>
<keyword evidence="5 12" id="KW-0378">Hydrolase</keyword>
<evidence type="ECO:0000313" key="17">
    <source>
        <dbReference type="EMBL" id="CEF60175.2"/>
    </source>
</evidence>
<keyword evidence="18" id="KW-1185">Reference proteome</keyword>
<dbReference type="PANTHER" id="PTHR10127:SF829">
    <property type="entry name" value="ZINC METALLOPROTEINASE NAS-6"/>
    <property type="match status" value="1"/>
</dbReference>
<keyword evidence="14" id="KW-0812">Transmembrane</keyword>
<feature type="disulfide bond" evidence="11">
    <location>
        <begin position="323"/>
        <end position="357"/>
    </location>
</feature>
<dbReference type="Gene3D" id="1.10.10.1940">
    <property type="match status" value="1"/>
</dbReference>
<dbReference type="PROSITE" id="PS51864">
    <property type="entry name" value="ASTACIN"/>
    <property type="match status" value="1"/>
</dbReference>
<dbReference type="Pfam" id="PF01549">
    <property type="entry name" value="ShK"/>
    <property type="match status" value="1"/>
</dbReference>
<evidence type="ECO:0000313" key="19">
    <source>
        <dbReference type="WBParaSite" id="SRAE_X000191500.1"/>
    </source>
</evidence>
<dbReference type="CDD" id="cd04280">
    <property type="entry name" value="ZnMc_astacin_like"/>
    <property type="match status" value="1"/>
</dbReference>
<keyword evidence="14" id="KW-1133">Transmembrane helix</keyword>
<evidence type="ECO:0000256" key="6">
    <source>
        <dbReference type="ARBA" id="ARBA00022833"/>
    </source>
</evidence>
<evidence type="ECO:0000256" key="4">
    <source>
        <dbReference type="ARBA" id="ARBA00022729"/>
    </source>
</evidence>
<evidence type="ECO:0000256" key="2">
    <source>
        <dbReference type="ARBA" id="ARBA00022670"/>
    </source>
</evidence>
<evidence type="ECO:0000256" key="1">
    <source>
        <dbReference type="ARBA" id="ARBA00002657"/>
    </source>
</evidence>
<keyword evidence="7 12" id="KW-0482">Metalloprotease</keyword>
<evidence type="ECO:0000256" key="9">
    <source>
        <dbReference type="ARBA" id="ARBA00023157"/>
    </source>
</evidence>
<dbReference type="Proteomes" id="UP000035682">
    <property type="component" value="Unplaced"/>
</dbReference>
<dbReference type="GO" id="GO:0006508">
    <property type="term" value="P:proteolysis"/>
    <property type="evidence" value="ECO:0007669"/>
    <property type="project" value="UniProtKB-KW"/>
</dbReference>
<evidence type="ECO:0000256" key="8">
    <source>
        <dbReference type="ARBA" id="ARBA00023145"/>
    </source>
</evidence>
<accession>A0A090KS24</accession>
<keyword evidence="2 12" id="KW-0645">Protease</keyword>
<keyword evidence="14" id="KW-0472">Membrane</keyword>
<dbReference type="EMBL" id="LN609397">
    <property type="protein sequence ID" value="CEF60175.2"/>
    <property type="molecule type" value="Genomic_DNA"/>
</dbReference>
<dbReference type="GO" id="GO:0043050">
    <property type="term" value="P:nematode pharyngeal pumping"/>
    <property type="evidence" value="ECO:0007669"/>
    <property type="project" value="EnsemblMetazoa"/>
</dbReference>
<evidence type="ECO:0000313" key="18">
    <source>
        <dbReference type="Proteomes" id="UP000035682"/>
    </source>
</evidence>
<dbReference type="FunFam" id="3.40.390.10:FF:000015">
    <property type="entry name" value="Meprin A subunit"/>
    <property type="match status" value="1"/>
</dbReference>
<evidence type="ECO:0000259" key="16">
    <source>
        <dbReference type="PROSITE" id="PS51864"/>
    </source>
</evidence>
<comment type="caution">
    <text evidence="11">Lacks conserved residue(s) required for the propagation of feature annotation.</text>
</comment>
<dbReference type="GO" id="GO:0160094">
    <property type="term" value="P:nematode pharynx development"/>
    <property type="evidence" value="ECO:0007669"/>
    <property type="project" value="EnsemblMetazoa"/>
</dbReference>
<reference evidence="18" key="1">
    <citation type="submission" date="2014-09" db="EMBL/GenBank/DDBJ databases">
        <authorList>
            <person name="Martin A.A."/>
        </authorList>
    </citation>
    <scope>NUCLEOTIDE SEQUENCE</scope>
    <source>
        <strain evidence="18">ED321</strain>
    </source>
</reference>
<dbReference type="OMA" id="LNERQTW"/>
<protein>
    <recommendedName>
        <fullName evidence="13">Metalloendopeptidase</fullName>
        <ecNumber evidence="13">3.4.24.-</ecNumber>
    </recommendedName>
</protein>
<dbReference type="MEROPS" id="M12.A21"/>
<dbReference type="SMART" id="SM00254">
    <property type="entry name" value="ShKT"/>
    <property type="match status" value="1"/>
</dbReference>
<dbReference type="InterPro" id="IPR006026">
    <property type="entry name" value="Peptidase_Metallo"/>
</dbReference>
<feature type="binding site" evidence="12">
    <location>
        <position position="177"/>
    </location>
    <ligand>
        <name>Zn(2+)</name>
        <dbReference type="ChEBI" id="CHEBI:29105"/>
        <note>catalytic</note>
    </ligand>
</feature>
<dbReference type="SMART" id="SM00235">
    <property type="entry name" value="ZnMc"/>
    <property type="match status" value="1"/>
</dbReference>
<evidence type="ECO:0000256" key="11">
    <source>
        <dbReference type="PROSITE-ProRule" id="PRU01005"/>
    </source>
</evidence>
<feature type="binding site" evidence="12">
    <location>
        <position position="167"/>
    </location>
    <ligand>
        <name>Zn(2+)</name>
        <dbReference type="ChEBI" id="CHEBI:29105"/>
        <note>catalytic</note>
    </ligand>
</feature>
<dbReference type="Pfam" id="PF01400">
    <property type="entry name" value="Astacin"/>
    <property type="match status" value="1"/>
</dbReference>
<dbReference type="PRINTS" id="PR00480">
    <property type="entry name" value="ASTACIN"/>
</dbReference>
<dbReference type="InterPro" id="IPR003582">
    <property type="entry name" value="ShKT_dom"/>
</dbReference>
<evidence type="ECO:0000256" key="13">
    <source>
        <dbReference type="RuleBase" id="RU361183"/>
    </source>
</evidence>
<keyword evidence="3 12" id="KW-0479">Metal-binding</keyword>
<reference evidence="17" key="2">
    <citation type="submission" date="2014-09" db="EMBL/GenBank/DDBJ databases">
        <authorList>
            <person name="Aslett A.Martin."/>
        </authorList>
    </citation>
    <scope>NUCLEOTIDE SEQUENCE</scope>
    <source>
        <strain evidence="17">ED321 Heterogonic</strain>
    </source>
</reference>
<dbReference type="CTD" id="36384986"/>
<dbReference type="GO" id="GO:0004222">
    <property type="term" value="F:metalloendopeptidase activity"/>
    <property type="evidence" value="ECO:0007669"/>
    <property type="project" value="UniProtKB-UniRule"/>
</dbReference>
<evidence type="ECO:0000313" key="20">
    <source>
        <dbReference type="WormBase" id="SRAE_X000191500"/>
    </source>
</evidence>
<comment type="function">
    <text evidence="1">Metalloprotease.</text>
</comment>
<dbReference type="InterPro" id="IPR024079">
    <property type="entry name" value="MetalloPept_cat_dom_sf"/>
</dbReference>
<comment type="cofactor">
    <cofactor evidence="12 13">
        <name>Zn(2+)</name>
        <dbReference type="ChEBI" id="CHEBI:29105"/>
    </cofactor>
    <text evidence="12 13">Binds 1 zinc ion per subunit.</text>
</comment>
<dbReference type="RefSeq" id="XP_024499385.1">
    <property type="nucleotide sequence ID" value="XM_024654340.1"/>
</dbReference>
<dbReference type="FunFam" id="1.10.10.1940:FF:000002">
    <property type="entry name" value="PHAryngeal gland Toxin-related"/>
    <property type="match status" value="1"/>
</dbReference>
<dbReference type="EC" id="3.4.24.-" evidence="13"/>
<sequence>MWVYVSRNIYKILYIFLIIFNYLLYKGDGQLSSIYHYTIPEEVKTHHSKWMESGKFQGDIIGVNEDILHSSKDAMHNALKNKQLIWPNGKVPYVLDEAFTSSEVNELLKSFYTYKKLTCIRFVKRTNEKDYLNIIKGYGCYSQVGRTGGKQEISLGRGCLFHEIIIHELMHSLGFWHEHSRFDRNDHIKIIWDNILPGMKSQFDIISPALQDTQGEPYDYKSIMHYDSTAFSKNGKNTIETTVEGFTDIIGSSVMFSKLDIIKINKLYKCHIEKSNEDTKESKENDIKNKNSNEKDVLKNKKTIYENSNEKEEIEISTVSPTCQDHFIDCPVFKSYCKRPSFYYVMKSYCPFTCNHCR</sequence>
<evidence type="ECO:0000256" key="10">
    <source>
        <dbReference type="ARBA" id="ARBA00023180"/>
    </source>
</evidence>
<dbReference type="OrthoDB" id="291007at2759"/>
<evidence type="ECO:0000256" key="3">
    <source>
        <dbReference type="ARBA" id="ARBA00022723"/>
    </source>
</evidence>
<reference evidence="19" key="3">
    <citation type="submission" date="2020-12" db="UniProtKB">
        <authorList>
            <consortium name="WormBaseParasite"/>
        </authorList>
    </citation>
    <scope>IDENTIFICATION</scope>
</reference>
<dbReference type="WBParaSite" id="SRAE_X000191500.1">
    <property type="protein sequence ID" value="SRAE_X000191500.1"/>
    <property type="gene ID" value="WBGene00267492"/>
</dbReference>
<dbReference type="SUPFAM" id="SSF55486">
    <property type="entry name" value="Metalloproteases ('zincins'), catalytic domain"/>
    <property type="match status" value="1"/>
</dbReference>
<keyword evidence="6 12" id="KW-0862">Zinc</keyword>